<organism evidence="2 3">
    <name type="scientific">Heligmosomoides polygyrus</name>
    <name type="common">Parasitic roundworm</name>
    <dbReference type="NCBI Taxonomy" id="6339"/>
    <lineage>
        <taxon>Eukaryota</taxon>
        <taxon>Metazoa</taxon>
        <taxon>Ecdysozoa</taxon>
        <taxon>Nematoda</taxon>
        <taxon>Chromadorea</taxon>
        <taxon>Rhabditida</taxon>
        <taxon>Rhabditina</taxon>
        <taxon>Rhabditomorpha</taxon>
        <taxon>Strongyloidea</taxon>
        <taxon>Heligmosomidae</taxon>
        <taxon>Heligmosomoides</taxon>
    </lineage>
</organism>
<accession>A0A183G469</accession>
<dbReference type="EMBL" id="UZAH01029322">
    <property type="protein sequence ID" value="VDP05435.1"/>
    <property type="molecule type" value="Genomic_DNA"/>
</dbReference>
<evidence type="ECO:0000313" key="2">
    <source>
        <dbReference type="Proteomes" id="UP000050761"/>
    </source>
</evidence>
<reference evidence="3" key="2">
    <citation type="submission" date="2019-09" db="UniProtKB">
        <authorList>
            <consortium name="WormBaseParasite"/>
        </authorList>
    </citation>
    <scope>IDENTIFICATION</scope>
</reference>
<gene>
    <name evidence="1" type="ORF">HPBE_LOCUS16278</name>
</gene>
<dbReference type="WBParaSite" id="HPBE_0001627901-mRNA-1">
    <property type="protein sequence ID" value="HPBE_0001627901-mRNA-1"/>
    <property type="gene ID" value="HPBE_0001627901"/>
</dbReference>
<sequence length="79" mass="8568">MNPTLSGPKLSLGTQFKGRENSGKYADLFYVPGDSESVPNTSPKVPGDSEYMTNTLYVPMDSEDVPHAALRKCSIEGDQ</sequence>
<evidence type="ECO:0000313" key="1">
    <source>
        <dbReference type="EMBL" id="VDP05435.1"/>
    </source>
</evidence>
<keyword evidence="2" id="KW-1185">Reference proteome</keyword>
<dbReference type="OrthoDB" id="273917at2759"/>
<accession>A0A3P8BF97</accession>
<dbReference type="Proteomes" id="UP000050761">
    <property type="component" value="Unassembled WGS sequence"/>
</dbReference>
<reference evidence="1 2" key="1">
    <citation type="submission" date="2018-11" db="EMBL/GenBank/DDBJ databases">
        <authorList>
            <consortium name="Pathogen Informatics"/>
        </authorList>
    </citation>
    <scope>NUCLEOTIDE SEQUENCE [LARGE SCALE GENOMIC DNA]</scope>
</reference>
<name>A0A183G469_HELPZ</name>
<dbReference type="AlphaFoldDB" id="A0A183G469"/>
<protein>
    <submittedName>
        <fullName evidence="1 3">Uncharacterized protein</fullName>
    </submittedName>
</protein>
<proteinExistence type="predicted"/>
<evidence type="ECO:0000313" key="3">
    <source>
        <dbReference type="WBParaSite" id="HPBE_0001627901-mRNA-1"/>
    </source>
</evidence>